<evidence type="ECO:0000256" key="1">
    <source>
        <dbReference type="ARBA" id="ARBA00004434"/>
    </source>
</evidence>
<dbReference type="PANTHER" id="PTHR17130">
    <property type="entry name" value="MITOCHONDRIAL OUTER MEMBRANE PROTEIN 25"/>
    <property type="match status" value="1"/>
</dbReference>
<comment type="similarity">
    <text evidence="2">Belongs to the COX16 family.</text>
</comment>
<evidence type="ECO:0000256" key="9">
    <source>
        <dbReference type="SAM" id="MobiDB-lite"/>
    </source>
</evidence>
<evidence type="ECO:0000256" key="3">
    <source>
        <dbReference type="ARBA" id="ARBA00021814"/>
    </source>
</evidence>
<keyword evidence="11" id="KW-1185">Reference proteome</keyword>
<evidence type="ECO:0000256" key="2">
    <source>
        <dbReference type="ARBA" id="ARBA00008370"/>
    </source>
</evidence>
<dbReference type="OrthoDB" id="5516033at2759"/>
<keyword evidence="8" id="KW-0472">Membrane</keyword>
<keyword evidence="5" id="KW-0999">Mitochondrion inner membrane</keyword>
<accession>A0A814E5P2</accession>
<evidence type="ECO:0000256" key="4">
    <source>
        <dbReference type="ARBA" id="ARBA00022692"/>
    </source>
</evidence>
<evidence type="ECO:0000256" key="8">
    <source>
        <dbReference type="ARBA" id="ARBA00023136"/>
    </source>
</evidence>
<dbReference type="AlphaFoldDB" id="A0A814E5P2"/>
<comment type="subcellular location">
    <subcellularLocation>
        <location evidence="1">Mitochondrion inner membrane</location>
        <topology evidence="1">Single-pass membrane protein</topology>
    </subcellularLocation>
</comment>
<protein>
    <recommendedName>
        <fullName evidence="3">Cytochrome c oxidase assembly protein COX16 homolog, mitochondrial</fullName>
    </recommendedName>
</protein>
<evidence type="ECO:0000256" key="7">
    <source>
        <dbReference type="ARBA" id="ARBA00023128"/>
    </source>
</evidence>
<gene>
    <name evidence="10" type="ORF">OXX778_LOCUS14689</name>
</gene>
<dbReference type="InterPro" id="IPR020164">
    <property type="entry name" value="Cyt_c_Oxase_assmbl_COX16"/>
</dbReference>
<keyword evidence="6" id="KW-1133">Transmembrane helix</keyword>
<name>A0A814E5P2_9BILA</name>
<proteinExistence type="inferred from homology"/>
<dbReference type="GO" id="GO:0033617">
    <property type="term" value="P:mitochondrial respiratory chain complex IV assembly"/>
    <property type="evidence" value="ECO:0007669"/>
    <property type="project" value="TreeGrafter"/>
</dbReference>
<evidence type="ECO:0000256" key="5">
    <source>
        <dbReference type="ARBA" id="ARBA00022792"/>
    </source>
</evidence>
<keyword evidence="7" id="KW-0496">Mitochondrion</keyword>
<comment type="caution">
    <text evidence="10">The sequence shown here is derived from an EMBL/GenBank/DDBJ whole genome shotgun (WGS) entry which is preliminary data.</text>
</comment>
<feature type="compositionally biased region" description="Basic and acidic residues" evidence="9">
    <location>
        <begin position="75"/>
        <end position="85"/>
    </location>
</feature>
<evidence type="ECO:0000313" key="11">
    <source>
        <dbReference type="Proteomes" id="UP000663879"/>
    </source>
</evidence>
<dbReference type="Proteomes" id="UP000663879">
    <property type="component" value="Unassembled WGS sequence"/>
</dbReference>
<sequence>MTVGAFVGLAQFRKLNYQYKRNDAVVYKEQLKHMGLDEDDYQMQTTESLKKEYEKVMEKLDIEHWDNIRGPRPWENSREIQEKMRKNNPKVSA</sequence>
<dbReference type="EMBL" id="CAJNOC010003074">
    <property type="protein sequence ID" value="CAF0966400.1"/>
    <property type="molecule type" value="Genomic_DNA"/>
</dbReference>
<dbReference type="GO" id="GO:0005743">
    <property type="term" value="C:mitochondrial inner membrane"/>
    <property type="evidence" value="ECO:0007669"/>
    <property type="project" value="UniProtKB-SubCell"/>
</dbReference>
<organism evidence="10 11">
    <name type="scientific">Brachionus calyciflorus</name>
    <dbReference type="NCBI Taxonomy" id="104777"/>
    <lineage>
        <taxon>Eukaryota</taxon>
        <taxon>Metazoa</taxon>
        <taxon>Spiralia</taxon>
        <taxon>Gnathifera</taxon>
        <taxon>Rotifera</taxon>
        <taxon>Eurotatoria</taxon>
        <taxon>Monogononta</taxon>
        <taxon>Pseudotrocha</taxon>
        <taxon>Ploima</taxon>
        <taxon>Brachionidae</taxon>
        <taxon>Brachionus</taxon>
    </lineage>
</organism>
<dbReference type="Pfam" id="PF14138">
    <property type="entry name" value="COX16"/>
    <property type="match status" value="1"/>
</dbReference>
<evidence type="ECO:0000256" key="6">
    <source>
        <dbReference type="ARBA" id="ARBA00022989"/>
    </source>
</evidence>
<feature type="region of interest" description="Disordered" evidence="9">
    <location>
        <begin position="71"/>
        <end position="93"/>
    </location>
</feature>
<evidence type="ECO:0000313" key="10">
    <source>
        <dbReference type="EMBL" id="CAF0966400.1"/>
    </source>
</evidence>
<dbReference type="PANTHER" id="PTHR17130:SF14">
    <property type="entry name" value="CYTOCHROME C OXIDASE ASSEMBLY PROTEIN COX16 HOMOLOG, MITOCHONDRIAL"/>
    <property type="match status" value="1"/>
</dbReference>
<keyword evidence="4" id="KW-0812">Transmembrane</keyword>
<reference evidence="10" key="1">
    <citation type="submission" date="2021-02" db="EMBL/GenBank/DDBJ databases">
        <authorList>
            <person name="Nowell W R."/>
        </authorList>
    </citation>
    <scope>NUCLEOTIDE SEQUENCE</scope>
    <source>
        <strain evidence="10">Ploen Becks lab</strain>
    </source>
</reference>